<reference evidence="3" key="2">
    <citation type="submission" date="2025-08" db="UniProtKB">
        <authorList>
            <consortium name="RefSeq"/>
        </authorList>
    </citation>
    <scope>IDENTIFICATION</scope>
    <source>
        <tissue evidence="3">Leaf</tissue>
    </source>
</reference>
<dbReference type="RefSeq" id="XP_018485768.1">
    <property type="nucleotide sequence ID" value="XM_018630266.2"/>
</dbReference>
<feature type="region of interest" description="Disordered" evidence="1">
    <location>
        <begin position="257"/>
        <end position="276"/>
    </location>
</feature>
<proteinExistence type="predicted"/>
<gene>
    <name evidence="3" type="primary">LOC108856461</name>
</gene>
<dbReference type="GeneID" id="108856461"/>
<dbReference type="PANTHER" id="PTHR31808">
    <property type="entry name" value="EXPRESSED PROTEIN"/>
    <property type="match status" value="1"/>
</dbReference>
<dbReference type="AlphaFoldDB" id="A0A6J0NQ06"/>
<dbReference type="Proteomes" id="UP000504610">
    <property type="component" value="Chromosome 5"/>
</dbReference>
<protein>
    <submittedName>
        <fullName evidence="3">UV-B-induced protein At3g17800, chloroplastic</fullName>
    </submittedName>
</protein>
<reference evidence="2" key="1">
    <citation type="journal article" date="2019" name="Database">
        <title>The radish genome database (RadishGD): an integrated information resource for radish genomics.</title>
        <authorList>
            <person name="Yu H.J."/>
            <person name="Baek S."/>
            <person name="Lee Y.J."/>
            <person name="Cho A."/>
            <person name="Mun J.H."/>
        </authorList>
    </citation>
    <scope>NUCLEOTIDE SEQUENCE [LARGE SCALE GENOMIC DNA]</scope>
    <source>
        <strain evidence="2">cv. WK10039</strain>
    </source>
</reference>
<dbReference type="InterPro" id="IPR038925">
    <property type="entry name" value="At3g17800-like"/>
</dbReference>
<accession>A0A6J0NQ06</accession>
<evidence type="ECO:0000313" key="2">
    <source>
        <dbReference type="Proteomes" id="UP000504610"/>
    </source>
</evidence>
<sequence>MQAIGSYGCLCFKHYHSLSKFISPTPSPSPSLLPQRCHSLCYPKLGSSSNNPENGRGRSVTVRASVEDGTSDNFAPVAPVELESPVGQLLDQILRTHPHLLPVTVDQQLDKLSTENENLKTESSSSQDVLSKRISEVKDKEKRKTLAEIIYCLVVHRFVEKGITMIPQIKPTSDPAGRIDLWPNQEEKLEVIHSAEAFEMIQSHLSSVLGDGTAVGPLSSIVQISKIKLGKLYAASVMYGYFLRRIDQRYQLERTMNTLPKRPEKNRERYEEPSPPYPLWDPDSLIRIQPEEYDPDEYAIQRNEDESSSYGLRSYVTYLDSDTLQRYATIRSKEAMSLIEKQTQALFGRPDIRILEDGKLDTSNDEVLSLSFSGLAMLVLEAVTFGSFLWDAESYVESKYHFLKA</sequence>
<name>A0A6J0NQ06_RAPSA</name>
<feature type="compositionally biased region" description="Basic and acidic residues" evidence="1">
    <location>
        <begin position="261"/>
        <end position="272"/>
    </location>
</feature>
<evidence type="ECO:0000256" key="1">
    <source>
        <dbReference type="SAM" id="MobiDB-lite"/>
    </source>
</evidence>
<keyword evidence="2" id="KW-1185">Reference proteome</keyword>
<feature type="region of interest" description="Disordered" evidence="1">
    <location>
        <begin position="44"/>
        <end position="76"/>
    </location>
</feature>
<dbReference type="Pfam" id="PF05542">
    <property type="entry name" value="DUF760"/>
    <property type="match status" value="1"/>
</dbReference>
<dbReference type="OrthoDB" id="25131at2759"/>
<organism evidence="2 3">
    <name type="scientific">Raphanus sativus</name>
    <name type="common">Radish</name>
    <name type="synonym">Raphanus raphanistrum var. sativus</name>
    <dbReference type="NCBI Taxonomy" id="3726"/>
    <lineage>
        <taxon>Eukaryota</taxon>
        <taxon>Viridiplantae</taxon>
        <taxon>Streptophyta</taxon>
        <taxon>Embryophyta</taxon>
        <taxon>Tracheophyta</taxon>
        <taxon>Spermatophyta</taxon>
        <taxon>Magnoliopsida</taxon>
        <taxon>eudicotyledons</taxon>
        <taxon>Gunneridae</taxon>
        <taxon>Pentapetalae</taxon>
        <taxon>rosids</taxon>
        <taxon>malvids</taxon>
        <taxon>Brassicales</taxon>
        <taxon>Brassicaceae</taxon>
        <taxon>Brassiceae</taxon>
        <taxon>Raphanus</taxon>
    </lineage>
</organism>
<dbReference type="InterPro" id="IPR008479">
    <property type="entry name" value="DUF760"/>
</dbReference>
<evidence type="ECO:0000313" key="3">
    <source>
        <dbReference type="RefSeq" id="XP_018485768.1"/>
    </source>
</evidence>
<dbReference type="KEGG" id="rsz:108856461"/>
<dbReference type="PANTHER" id="PTHR31808:SF2">
    <property type="entry name" value="OS04G0596300 PROTEIN"/>
    <property type="match status" value="1"/>
</dbReference>